<feature type="signal peptide" evidence="1">
    <location>
        <begin position="1"/>
        <end position="18"/>
    </location>
</feature>
<gene>
    <name evidence="2" type="ORF">GCM10011379_38080</name>
</gene>
<organism evidence="2 3">
    <name type="scientific">Filimonas zeae</name>
    <dbReference type="NCBI Taxonomy" id="1737353"/>
    <lineage>
        <taxon>Bacteria</taxon>
        <taxon>Pseudomonadati</taxon>
        <taxon>Bacteroidota</taxon>
        <taxon>Chitinophagia</taxon>
        <taxon>Chitinophagales</taxon>
        <taxon>Chitinophagaceae</taxon>
        <taxon>Filimonas</taxon>
    </lineage>
</organism>
<dbReference type="NCBIfam" id="TIGR03519">
    <property type="entry name" value="T9SS_PorP_fam"/>
    <property type="match status" value="1"/>
</dbReference>
<reference evidence="2" key="1">
    <citation type="journal article" date="2014" name="Int. J. Syst. Evol. Microbiol.">
        <title>Complete genome sequence of Corynebacterium casei LMG S-19264T (=DSM 44701T), isolated from a smear-ripened cheese.</title>
        <authorList>
            <consortium name="US DOE Joint Genome Institute (JGI-PGF)"/>
            <person name="Walter F."/>
            <person name="Albersmeier A."/>
            <person name="Kalinowski J."/>
            <person name="Ruckert C."/>
        </authorList>
    </citation>
    <scope>NUCLEOTIDE SEQUENCE</scope>
    <source>
        <strain evidence="2">CGMCC 1.15290</strain>
    </source>
</reference>
<dbReference type="Proteomes" id="UP000627292">
    <property type="component" value="Unassembled WGS sequence"/>
</dbReference>
<name>A0A917J1S8_9BACT</name>
<dbReference type="Pfam" id="PF11751">
    <property type="entry name" value="PorP_SprF"/>
    <property type="match status" value="1"/>
</dbReference>
<reference evidence="2" key="2">
    <citation type="submission" date="2020-09" db="EMBL/GenBank/DDBJ databases">
        <authorList>
            <person name="Sun Q."/>
            <person name="Zhou Y."/>
        </authorList>
    </citation>
    <scope>NUCLEOTIDE SEQUENCE</scope>
    <source>
        <strain evidence="2">CGMCC 1.15290</strain>
    </source>
</reference>
<keyword evidence="1" id="KW-0732">Signal</keyword>
<evidence type="ECO:0000313" key="2">
    <source>
        <dbReference type="EMBL" id="GGH74964.1"/>
    </source>
</evidence>
<dbReference type="InterPro" id="IPR019861">
    <property type="entry name" value="PorP/SprF_Bacteroidetes"/>
</dbReference>
<keyword evidence="3" id="KW-1185">Reference proteome</keyword>
<comment type="caution">
    <text evidence="2">The sequence shown here is derived from an EMBL/GenBank/DDBJ whole genome shotgun (WGS) entry which is preliminary data.</text>
</comment>
<sequence>MGLLVILVVAMLSSRAQQDIQFSQYVFNPLFINPAYSGYRGDTYISGIYRQQWVGVPGAPRTAAASVDWLVPGREERMAFSAKVMSDKLGPQNTLFASGGYAYRIPMDELGAKRLCLGFGVGITQYTIDGQAFKYVDNNDAAVPVGKTNKLVPDANIGVYYYTPKWYIGLAANDLLSTSTADVKYTWSAQTFRSMERSAHLYLNAGFVVPLSATVKLKPSFLWKEDFKGPSNVDLNAFFLLHDIVWLGGSYRTGLRVWNQAKLQKGLESTDAIAAIVEVYATPTLRIGYSYDFTTSKLNPYQNGTHEISVGMRVLSKKAERTLSPRYF</sequence>
<accession>A0A917J1S8</accession>
<dbReference type="EMBL" id="BMIB01000004">
    <property type="protein sequence ID" value="GGH74964.1"/>
    <property type="molecule type" value="Genomic_DNA"/>
</dbReference>
<feature type="chain" id="PRO_5036719054" evidence="1">
    <location>
        <begin position="19"/>
        <end position="328"/>
    </location>
</feature>
<dbReference type="AlphaFoldDB" id="A0A917J1S8"/>
<evidence type="ECO:0000313" key="3">
    <source>
        <dbReference type="Proteomes" id="UP000627292"/>
    </source>
</evidence>
<protein>
    <submittedName>
        <fullName evidence="2">Membrane protein</fullName>
    </submittedName>
</protein>
<proteinExistence type="predicted"/>
<evidence type="ECO:0000256" key="1">
    <source>
        <dbReference type="SAM" id="SignalP"/>
    </source>
</evidence>